<dbReference type="EMBL" id="RWGY01000011">
    <property type="protein sequence ID" value="TVU28941.1"/>
    <property type="molecule type" value="Genomic_DNA"/>
</dbReference>
<feature type="transmembrane region" description="Helical" evidence="3">
    <location>
        <begin position="214"/>
        <end position="235"/>
    </location>
</feature>
<keyword evidence="3" id="KW-1133">Transmembrane helix</keyword>
<feature type="compositionally biased region" description="Polar residues" evidence="2">
    <location>
        <begin position="155"/>
        <end position="173"/>
    </location>
</feature>
<dbReference type="GO" id="GO:0061817">
    <property type="term" value="P:endoplasmic reticulum-plasma membrane tethering"/>
    <property type="evidence" value="ECO:0007669"/>
    <property type="project" value="TreeGrafter"/>
</dbReference>
<comment type="caution">
    <text evidence="6">The sequence shown here is derived from an EMBL/GenBank/DDBJ whole genome shotgun (WGS) entry which is preliminary data.</text>
</comment>
<dbReference type="GO" id="GO:0005886">
    <property type="term" value="C:plasma membrane"/>
    <property type="evidence" value="ECO:0007669"/>
    <property type="project" value="TreeGrafter"/>
</dbReference>
<name>A0A5J9V070_9POAL</name>
<dbReference type="EMBL" id="RWGY01000011">
    <property type="protein sequence ID" value="TVU28926.1"/>
    <property type="molecule type" value="Genomic_DNA"/>
</dbReference>
<dbReference type="AlphaFoldDB" id="A0A5J9V070"/>
<gene>
    <name evidence="5" type="ORF">EJB05_20464</name>
    <name evidence="6" type="ORF">EJB05_20479</name>
</gene>
<evidence type="ECO:0000313" key="5">
    <source>
        <dbReference type="EMBL" id="TVU28926.1"/>
    </source>
</evidence>
<dbReference type="Gene3D" id="2.60.40.10">
    <property type="entry name" value="Immunoglobulins"/>
    <property type="match status" value="1"/>
</dbReference>
<dbReference type="PROSITE" id="PS50202">
    <property type="entry name" value="MSP"/>
    <property type="match status" value="1"/>
</dbReference>
<feature type="compositionally biased region" description="Acidic residues" evidence="2">
    <location>
        <begin position="135"/>
        <end position="146"/>
    </location>
</feature>
<dbReference type="GO" id="GO:0005789">
    <property type="term" value="C:endoplasmic reticulum membrane"/>
    <property type="evidence" value="ECO:0007669"/>
    <property type="project" value="InterPro"/>
</dbReference>
<dbReference type="OrthoDB" id="264603at2759"/>
<keyword evidence="3" id="KW-0812">Transmembrane</keyword>
<dbReference type="FunFam" id="2.60.40.10:FF:000813">
    <property type="entry name" value="Vesicle-associated protein 1-1"/>
    <property type="match status" value="1"/>
</dbReference>
<feature type="domain" description="MSP" evidence="4">
    <location>
        <begin position="5"/>
        <end position="125"/>
    </location>
</feature>
<dbReference type="InterPro" id="IPR008962">
    <property type="entry name" value="PapD-like_sf"/>
</dbReference>
<evidence type="ECO:0000256" key="3">
    <source>
        <dbReference type="SAM" id="Phobius"/>
    </source>
</evidence>
<accession>A0A5J9V070</accession>
<proteinExistence type="inferred from homology"/>
<reference evidence="6 7" key="1">
    <citation type="journal article" date="2019" name="Sci. Rep.">
        <title>A high-quality genome of Eragrostis curvula grass provides insights into Poaceae evolution and supports new strategies to enhance forage quality.</title>
        <authorList>
            <person name="Carballo J."/>
            <person name="Santos B.A.C.M."/>
            <person name="Zappacosta D."/>
            <person name="Garbus I."/>
            <person name="Selva J.P."/>
            <person name="Gallo C.A."/>
            <person name="Diaz A."/>
            <person name="Albertini E."/>
            <person name="Caccamo M."/>
            <person name="Echenique V."/>
        </authorList>
    </citation>
    <scope>NUCLEOTIDE SEQUENCE [LARGE SCALE GENOMIC DNA]</scope>
    <source>
        <strain evidence="7">cv. Victoria</strain>
        <tissue evidence="6">Leaf</tissue>
    </source>
</reference>
<comment type="similarity">
    <text evidence="1">Belongs to the VAMP-associated protein (VAP) (TC 9.B.17) family.</text>
</comment>
<dbReference type="InterPro" id="IPR000535">
    <property type="entry name" value="MSP_dom"/>
</dbReference>
<keyword evidence="7" id="KW-1185">Reference proteome</keyword>
<keyword evidence="3" id="KW-0472">Membrane</keyword>
<dbReference type="PANTHER" id="PTHR10809:SF51">
    <property type="entry name" value="VESICLE-ASSOCIATED PROTEIN 1-3"/>
    <property type="match status" value="1"/>
</dbReference>
<sequence>MSNALLRVYPSELKMPFELRKQNSCCMELFNKTDQRVAFKVKTTSPNKYAVRPASGIVPPGGSCGVVVTMRAQKDIPQDYHCKDRFLVQSIVVDDETKQKDIVPDMFRKGPGKVVEEFKLRVVYIPANPPSPVPEEAEEENESVDSDVDHEVERPSTSNAASKHGYTSGSQYSNDEDVSMISKSEDEESRYEYENQKLQEELALLRKRVPSPGGFSAVFVLFVFSLSLIVGYLMLGSKA</sequence>
<dbReference type="Gramene" id="TVU28941">
    <property type="protein sequence ID" value="TVU28941"/>
    <property type="gene ID" value="EJB05_20479"/>
</dbReference>
<evidence type="ECO:0000256" key="1">
    <source>
        <dbReference type="ARBA" id="ARBA00008932"/>
    </source>
</evidence>
<feature type="region of interest" description="Disordered" evidence="2">
    <location>
        <begin position="129"/>
        <end position="192"/>
    </location>
</feature>
<dbReference type="InterPro" id="IPR013783">
    <property type="entry name" value="Ig-like_fold"/>
</dbReference>
<dbReference type="Pfam" id="PF00635">
    <property type="entry name" value="Motile_Sperm"/>
    <property type="match status" value="1"/>
</dbReference>
<evidence type="ECO:0000259" key="4">
    <source>
        <dbReference type="PROSITE" id="PS50202"/>
    </source>
</evidence>
<dbReference type="SUPFAM" id="SSF49354">
    <property type="entry name" value="PapD-like"/>
    <property type="match status" value="1"/>
</dbReference>
<dbReference type="GO" id="GO:0090158">
    <property type="term" value="P:endoplasmic reticulum membrane organization"/>
    <property type="evidence" value="ECO:0007669"/>
    <property type="project" value="TreeGrafter"/>
</dbReference>
<organism evidence="6 7">
    <name type="scientific">Eragrostis curvula</name>
    <name type="common">weeping love grass</name>
    <dbReference type="NCBI Taxonomy" id="38414"/>
    <lineage>
        <taxon>Eukaryota</taxon>
        <taxon>Viridiplantae</taxon>
        <taxon>Streptophyta</taxon>
        <taxon>Embryophyta</taxon>
        <taxon>Tracheophyta</taxon>
        <taxon>Spermatophyta</taxon>
        <taxon>Magnoliopsida</taxon>
        <taxon>Liliopsida</taxon>
        <taxon>Poales</taxon>
        <taxon>Poaceae</taxon>
        <taxon>PACMAD clade</taxon>
        <taxon>Chloridoideae</taxon>
        <taxon>Eragrostideae</taxon>
        <taxon>Eragrostidinae</taxon>
        <taxon>Eragrostis</taxon>
    </lineage>
</organism>
<evidence type="ECO:0000313" key="7">
    <source>
        <dbReference type="Proteomes" id="UP000324897"/>
    </source>
</evidence>
<dbReference type="Proteomes" id="UP000324897">
    <property type="component" value="Chromosome 1"/>
</dbReference>
<dbReference type="PANTHER" id="PTHR10809">
    <property type="entry name" value="VESICLE-ASSOCIATED MEMBRANE PROTEIN-ASSOCIATED PROTEIN"/>
    <property type="match status" value="1"/>
</dbReference>
<dbReference type="InterPro" id="IPR016763">
    <property type="entry name" value="VAP"/>
</dbReference>
<protein>
    <recommendedName>
        <fullName evidence="4">MSP domain-containing protein</fullName>
    </recommendedName>
</protein>
<evidence type="ECO:0000256" key="2">
    <source>
        <dbReference type="SAM" id="MobiDB-lite"/>
    </source>
</evidence>
<dbReference type="PIRSF" id="PIRSF019693">
    <property type="entry name" value="VAMP-associated"/>
    <property type="match status" value="1"/>
</dbReference>
<evidence type="ECO:0000313" key="6">
    <source>
        <dbReference type="EMBL" id="TVU28941.1"/>
    </source>
</evidence>
<dbReference type="Gramene" id="TVU28926">
    <property type="protein sequence ID" value="TVU28926"/>
    <property type="gene ID" value="EJB05_20464"/>
</dbReference>